<dbReference type="InterPro" id="IPR001387">
    <property type="entry name" value="Cro/C1-type_HTH"/>
</dbReference>
<accession>Q47PC8</accession>
<dbReference type="RefSeq" id="WP_011292082.1">
    <property type="nucleotide sequence ID" value="NC_007333.1"/>
</dbReference>
<dbReference type="eggNOG" id="COG1813">
    <property type="taxonomic scope" value="Bacteria"/>
</dbReference>
<dbReference type="AlphaFoldDB" id="Q47PC8"/>
<dbReference type="Gene3D" id="1.10.260.40">
    <property type="entry name" value="lambda repressor-like DNA-binding domains"/>
    <property type="match status" value="1"/>
</dbReference>
<sequence length="267" mass="30402">MVKHPAWSRFGAEVRRLRVQSGYSQAQLARAIPLSQSMLSGIELGRKGAKRDHAEALDRVLNTGGRLVRLWDSLNSIPAHPSWFQNVLALERKAVEIREYQMVVLPGLLQTEDYARSLIRPAQPWANAEKVDELVHARMSRREILTAPDRPLCWFVVDQVVIDRVTGSPTVMKEQLTYLLNLIEDHTIRFQVFPQEIPLHPGLTGPIRIMSFDDRPTMAYVEHTLGGLLTDQQQEVRYCSAIFSALQSEALSSHASADYIRRRKDQL</sequence>
<dbReference type="KEGG" id="tfu:Tfu_1656"/>
<dbReference type="Pfam" id="PF19054">
    <property type="entry name" value="DUF5753"/>
    <property type="match status" value="1"/>
</dbReference>
<protein>
    <submittedName>
        <fullName evidence="2">Helix-turn-helix motif</fullName>
    </submittedName>
</protein>
<dbReference type="GO" id="GO:0003677">
    <property type="term" value="F:DNA binding"/>
    <property type="evidence" value="ECO:0007669"/>
    <property type="project" value="InterPro"/>
</dbReference>
<dbReference type="CDD" id="cd00093">
    <property type="entry name" value="HTH_XRE"/>
    <property type="match status" value="1"/>
</dbReference>
<feature type="domain" description="HTH cro/C1-type" evidence="1">
    <location>
        <begin position="14"/>
        <end position="77"/>
    </location>
</feature>
<dbReference type="HOGENOM" id="CLU_055817_0_2_11"/>
<dbReference type="Pfam" id="PF13560">
    <property type="entry name" value="HTH_31"/>
    <property type="match status" value="1"/>
</dbReference>
<evidence type="ECO:0000259" key="1">
    <source>
        <dbReference type="PROSITE" id="PS50943"/>
    </source>
</evidence>
<dbReference type="SMART" id="SM00530">
    <property type="entry name" value="HTH_XRE"/>
    <property type="match status" value="1"/>
</dbReference>
<dbReference type="EMBL" id="CP000088">
    <property type="protein sequence ID" value="AAZ55691.1"/>
    <property type="molecule type" value="Genomic_DNA"/>
</dbReference>
<dbReference type="InterPro" id="IPR010982">
    <property type="entry name" value="Lambda_DNA-bd_dom_sf"/>
</dbReference>
<proteinExistence type="predicted"/>
<dbReference type="InterPro" id="IPR043917">
    <property type="entry name" value="DUF5753"/>
</dbReference>
<organism evidence="2">
    <name type="scientific">Thermobifida fusca (strain YX)</name>
    <dbReference type="NCBI Taxonomy" id="269800"/>
    <lineage>
        <taxon>Bacteria</taxon>
        <taxon>Bacillati</taxon>
        <taxon>Actinomycetota</taxon>
        <taxon>Actinomycetes</taxon>
        <taxon>Streptosporangiales</taxon>
        <taxon>Nocardiopsidaceae</taxon>
        <taxon>Thermobifida</taxon>
    </lineage>
</organism>
<reference evidence="2" key="1">
    <citation type="submission" date="2005-07" db="EMBL/GenBank/DDBJ databases">
        <title>Complete sequence of Thermobifida fusca YX.</title>
        <authorList>
            <consortium name="US DOE Joint Genome Institute"/>
            <person name="Copeland A."/>
            <person name="Lucas S."/>
            <person name="Lapidus A."/>
            <person name="Barry K."/>
            <person name="Detter J.C."/>
            <person name="Glavina T."/>
            <person name="Hammon N."/>
            <person name="Israni S."/>
            <person name="Pitluck S."/>
            <person name="Di Bartolo G."/>
            <person name="Chain P."/>
            <person name="Schmutz J."/>
            <person name="Larimer F."/>
            <person name="Land M."/>
            <person name="Lykidis A."/>
            <person name="Richardson P."/>
        </authorList>
    </citation>
    <scope>NUCLEOTIDE SEQUENCE</scope>
    <source>
        <strain evidence="2">YX</strain>
    </source>
</reference>
<dbReference type="STRING" id="269800.Tfu_1656"/>
<dbReference type="PROSITE" id="PS50943">
    <property type="entry name" value="HTH_CROC1"/>
    <property type="match status" value="1"/>
</dbReference>
<gene>
    <name evidence="2" type="ordered locus">Tfu_1656</name>
</gene>
<name>Q47PC8_THEFY</name>
<dbReference type="SUPFAM" id="SSF47413">
    <property type="entry name" value="lambda repressor-like DNA-binding domains"/>
    <property type="match status" value="1"/>
</dbReference>
<evidence type="ECO:0000313" key="2">
    <source>
        <dbReference type="EMBL" id="AAZ55691.1"/>
    </source>
</evidence>